<keyword evidence="3" id="KW-1185">Reference proteome</keyword>
<accession>A0A1U7D5M9</accession>
<dbReference type="PANTHER" id="PTHR47237">
    <property type="entry name" value="SLL0310 PROTEIN"/>
    <property type="match status" value="1"/>
</dbReference>
<dbReference type="InterPro" id="IPR016181">
    <property type="entry name" value="Acyl_CoA_acyltransferase"/>
</dbReference>
<dbReference type="InterPro" id="IPR052729">
    <property type="entry name" value="Acyl/Acetyltrans_Enzymes"/>
</dbReference>
<dbReference type="AlphaFoldDB" id="A0A1U7D5M9"/>
<dbReference type="EMBL" id="CP014796">
    <property type="protein sequence ID" value="APX23408.1"/>
    <property type="molecule type" value="Genomic_DNA"/>
</dbReference>
<dbReference type="Gene3D" id="3.40.630.30">
    <property type="match status" value="1"/>
</dbReference>
<dbReference type="SUPFAM" id="SSF55729">
    <property type="entry name" value="Acyl-CoA N-acyltransferases (Nat)"/>
    <property type="match status" value="1"/>
</dbReference>
<feature type="domain" description="N-acetyltransferase" evidence="1">
    <location>
        <begin position="29"/>
        <end position="160"/>
    </location>
</feature>
<gene>
    <name evidence="2" type="ORF">Ga0080559_TMP2612</name>
</gene>
<evidence type="ECO:0000313" key="2">
    <source>
        <dbReference type="EMBL" id="APX23408.1"/>
    </source>
</evidence>
<protein>
    <submittedName>
        <fullName evidence="2">Acetyltransferase (GNAT) domain-containing protein</fullName>
    </submittedName>
</protein>
<organism evidence="2 3">
    <name type="scientific">Salipiger profundus</name>
    <dbReference type="NCBI Taxonomy" id="1229727"/>
    <lineage>
        <taxon>Bacteria</taxon>
        <taxon>Pseudomonadati</taxon>
        <taxon>Pseudomonadota</taxon>
        <taxon>Alphaproteobacteria</taxon>
        <taxon>Rhodobacterales</taxon>
        <taxon>Roseobacteraceae</taxon>
        <taxon>Salipiger</taxon>
    </lineage>
</organism>
<dbReference type="PANTHER" id="PTHR47237:SF2">
    <property type="entry name" value="BLL4206 PROTEIN"/>
    <property type="match status" value="1"/>
</dbReference>
<dbReference type="CDD" id="cd04301">
    <property type="entry name" value="NAT_SF"/>
    <property type="match status" value="1"/>
</dbReference>
<dbReference type="PROSITE" id="PS51186">
    <property type="entry name" value="GNAT"/>
    <property type="match status" value="1"/>
</dbReference>
<evidence type="ECO:0000313" key="3">
    <source>
        <dbReference type="Proteomes" id="UP000186559"/>
    </source>
</evidence>
<dbReference type="STRING" id="1229727.Ga0080559_TMP2612"/>
<reference evidence="2 3" key="1">
    <citation type="submission" date="2016-03" db="EMBL/GenBank/DDBJ databases">
        <title>Deep-sea bacteria in the southern Pacific.</title>
        <authorList>
            <person name="Tang K."/>
        </authorList>
    </citation>
    <scope>NUCLEOTIDE SEQUENCE [LARGE SCALE GENOMIC DNA]</scope>
    <source>
        <strain evidence="2 3">JLT2016</strain>
    </source>
</reference>
<dbReference type="Pfam" id="PF18014">
    <property type="entry name" value="Acetyltransf_18"/>
    <property type="match status" value="1"/>
</dbReference>
<sequence>MWSEDRYNAFMARQAIDDEDLLRLESYTATIEPVDGSKREMLHQLAMTVFWPHRGRDIDLFLRLGQGYVACDEIGRPLGSAMYFPMGPDFAMLGMMVVSPRLQSQGAGRRMLRRIMRDCAGRDLRITSTRHGFRLYESAGFVPVSTIYQQQGIVREISAPAPTDGMLRDLTLADRDAIVALDRSATHADRSAVFDALLEVSDGLVLEQDGEVKGFAMKRAFGKGTVIGPVLADSDEMAIQLTAPLLQSCEGRFARFDRQVESEAMGAFLAAAGLGVYDTVTEMRLGSNRLSQEGLRVYGLASHSLG</sequence>
<dbReference type="KEGG" id="tpro:Ga0080559_TMP2612"/>
<dbReference type="RefSeq" id="WP_017467469.1">
    <property type="nucleotide sequence ID" value="NZ_BMEW01000025.1"/>
</dbReference>
<keyword evidence="2" id="KW-0808">Transferase</keyword>
<name>A0A1U7D5M9_9RHOB</name>
<evidence type="ECO:0000259" key="1">
    <source>
        <dbReference type="PROSITE" id="PS51186"/>
    </source>
</evidence>
<dbReference type="GO" id="GO:0016747">
    <property type="term" value="F:acyltransferase activity, transferring groups other than amino-acyl groups"/>
    <property type="evidence" value="ECO:0007669"/>
    <property type="project" value="InterPro"/>
</dbReference>
<dbReference type="Pfam" id="PF13508">
    <property type="entry name" value="Acetyltransf_7"/>
    <property type="match status" value="1"/>
</dbReference>
<dbReference type="OrthoDB" id="8453373at2"/>
<dbReference type="InterPro" id="IPR000182">
    <property type="entry name" value="GNAT_dom"/>
</dbReference>
<dbReference type="Gene3D" id="3.40.630.90">
    <property type="match status" value="1"/>
</dbReference>
<proteinExistence type="predicted"/>
<dbReference type="Proteomes" id="UP000186559">
    <property type="component" value="Chromosome"/>
</dbReference>
<dbReference type="InterPro" id="IPR041496">
    <property type="entry name" value="YitH/HolE_GNAT"/>
</dbReference>